<keyword evidence="5" id="KW-1185">Reference proteome</keyword>
<name>A0ABS6ESJ0_9FIRM</name>
<dbReference type="Pfam" id="PF00395">
    <property type="entry name" value="SLH"/>
    <property type="match status" value="3"/>
</dbReference>
<dbReference type="InterPro" id="IPR001119">
    <property type="entry name" value="SLH_dom"/>
</dbReference>
<keyword evidence="2" id="KW-0732">Signal</keyword>
<reference evidence="4 5" key="1">
    <citation type="submission" date="2021-06" db="EMBL/GenBank/DDBJ databases">
        <authorList>
            <person name="Sun Q."/>
            <person name="Li D."/>
        </authorList>
    </citation>
    <scope>NUCLEOTIDE SEQUENCE [LARGE SCALE GENOMIC DNA]</scope>
    <source>
        <strain evidence="4 5">MSJd-7</strain>
    </source>
</reference>
<gene>
    <name evidence="4" type="ORF">KQI75_08515</name>
</gene>
<evidence type="ECO:0000256" key="1">
    <source>
        <dbReference type="ARBA" id="ARBA00022737"/>
    </source>
</evidence>
<comment type="caution">
    <text evidence="4">The sequence shown here is derived from an EMBL/GenBank/DDBJ whole genome shotgun (WGS) entry which is preliminary data.</text>
</comment>
<sequence length="483" mass="52087">MKHKKRLAACLLTAALTVSTLCTGAFAWNTPTKVAHRFADVSSSDWFCGAVQTAFDKGYMSGTSNTTFVPRGATTRAAFVQTLYAKAGSPSVSSTNPFHDVKSGDWYYSAVLWASQNGITNGTSATTFSPNANVTREQLAVFLYADAGKPHTTGSLSDFADSSRVDSWALPAMRWAVQNGVISGSTSNGKRYLKPLDNATRAETATMLVYYTGGIQTKPAAISPTGFCYDDVSDYSGAAYAVVNNNIPFFTSADASTTSFERYSALDGMGRCDTAYANVGTDLMPTEHRGDISSVKPTGWHSVKYDIVDGKYLYNRCHLIGYQLTAENANKLNLITGTRYLNIQGMLDFENMVADYVKETQNHVLYRVTPVFEGDNAVANGVLMEAQSVEDHGAGVTFCVYCYNVQPGIVIDYVTGDSYQTSTPSQPSGETTATYILNTSSKKFHKPSCSSVNKIGAANKKSFTGKRSDLISQGYSPCGTCKP</sequence>
<protein>
    <submittedName>
        <fullName evidence="4">S-layer homology domain-containing protein</fullName>
    </submittedName>
</protein>
<feature type="chain" id="PRO_5045444060" evidence="2">
    <location>
        <begin position="28"/>
        <end position="483"/>
    </location>
</feature>
<dbReference type="InterPro" id="IPR044927">
    <property type="entry name" value="Endonuclea_NS_2"/>
</dbReference>
<feature type="domain" description="SLH" evidence="3">
    <location>
        <begin position="34"/>
        <end position="93"/>
    </location>
</feature>
<dbReference type="RefSeq" id="WP_216470344.1">
    <property type="nucleotide sequence ID" value="NZ_JAHLQI010000004.1"/>
</dbReference>
<dbReference type="Pfam" id="PF13930">
    <property type="entry name" value="Endonuclea_NS_2"/>
    <property type="match status" value="1"/>
</dbReference>
<evidence type="ECO:0000313" key="5">
    <source>
        <dbReference type="Proteomes" id="UP000783588"/>
    </source>
</evidence>
<evidence type="ECO:0000313" key="4">
    <source>
        <dbReference type="EMBL" id="MBU5490658.1"/>
    </source>
</evidence>
<evidence type="ECO:0000256" key="2">
    <source>
        <dbReference type="SAM" id="SignalP"/>
    </source>
</evidence>
<accession>A0ABS6ESJ0</accession>
<dbReference type="EMBL" id="JAHLQI010000004">
    <property type="protein sequence ID" value="MBU5490658.1"/>
    <property type="molecule type" value="Genomic_DNA"/>
</dbReference>
<feature type="domain" description="SLH" evidence="3">
    <location>
        <begin position="159"/>
        <end position="222"/>
    </location>
</feature>
<feature type="domain" description="SLH" evidence="3">
    <location>
        <begin position="94"/>
        <end position="157"/>
    </location>
</feature>
<feature type="signal peptide" evidence="2">
    <location>
        <begin position="1"/>
        <end position="27"/>
    </location>
</feature>
<dbReference type="PROSITE" id="PS51272">
    <property type="entry name" value="SLH"/>
    <property type="match status" value="3"/>
</dbReference>
<dbReference type="Proteomes" id="UP000783588">
    <property type="component" value="Unassembled WGS sequence"/>
</dbReference>
<proteinExistence type="predicted"/>
<evidence type="ECO:0000259" key="3">
    <source>
        <dbReference type="PROSITE" id="PS51272"/>
    </source>
</evidence>
<keyword evidence="1" id="KW-0677">Repeat</keyword>
<organism evidence="4 5">
    <name type="scientific">Butyricicoccus intestinisimiae</name>
    <dbReference type="NCBI Taxonomy" id="2841509"/>
    <lineage>
        <taxon>Bacteria</taxon>
        <taxon>Bacillati</taxon>
        <taxon>Bacillota</taxon>
        <taxon>Clostridia</taxon>
        <taxon>Eubacteriales</taxon>
        <taxon>Butyricicoccaceae</taxon>
        <taxon>Butyricicoccus</taxon>
    </lineage>
</organism>